<evidence type="ECO:0000313" key="3">
    <source>
        <dbReference type="Proteomes" id="UP001231189"/>
    </source>
</evidence>
<accession>A0AAD8WF24</accession>
<reference evidence="2" key="1">
    <citation type="submission" date="2023-07" db="EMBL/GenBank/DDBJ databases">
        <title>A chromosome-level genome assembly of Lolium multiflorum.</title>
        <authorList>
            <person name="Chen Y."/>
            <person name="Copetti D."/>
            <person name="Kolliker R."/>
            <person name="Studer B."/>
        </authorList>
    </citation>
    <scope>NUCLEOTIDE SEQUENCE</scope>
    <source>
        <strain evidence="2">02402/16</strain>
        <tissue evidence="2">Leaf</tissue>
    </source>
</reference>
<dbReference type="EMBL" id="JAUUTY010000003">
    <property type="protein sequence ID" value="KAK1660262.1"/>
    <property type="molecule type" value="Genomic_DNA"/>
</dbReference>
<keyword evidence="3" id="KW-1185">Reference proteome</keyword>
<feature type="domain" description="Retrotransposon gag" evidence="1">
    <location>
        <begin position="34"/>
        <end position="126"/>
    </location>
</feature>
<dbReference type="InterPro" id="IPR005162">
    <property type="entry name" value="Retrotrans_gag_dom"/>
</dbReference>
<proteinExistence type="predicted"/>
<name>A0AAD8WF24_LOLMU</name>
<protein>
    <recommendedName>
        <fullName evidence="1">Retrotransposon gag domain-containing protein</fullName>
    </recommendedName>
</protein>
<dbReference type="Pfam" id="PF03732">
    <property type="entry name" value="Retrotrans_gag"/>
    <property type="match status" value="1"/>
</dbReference>
<evidence type="ECO:0000313" key="2">
    <source>
        <dbReference type="EMBL" id="KAK1660262.1"/>
    </source>
</evidence>
<organism evidence="2 3">
    <name type="scientific">Lolium multiflorum</name>
    <name type="common">Italian ryegrass</name>
    <name type="synonym">Lolium perenne subsp. multiflorum</name>
    <dbReference type="NCBI Taxonomy" id="4521"/>
    <lineage>
        <taxon>Eukaryota</taxon>
        <taxon>Viridiplantae</taxon>
        <taxon>Streptophyta</taxon>
        <taxon>Embryophyta</taxon>
        <taxon>Tracheophyta</taxon>
        <taxon>Spermatophyta</taxon>
        <taxon>Magnoliopsida</taxon>
        <taxon>Liliopsida</taxon>
        <taxon>Poales</taxon>
        <taxon>Poaceae</taxon>
        <taxon>BOP clade</taxon>
        <taxon>Pooideae</taxon>
        <taxon>Poodae</taxon>
        <taxon>Poeae</taxon>
        <taxon>Poeae Chloroplast Group 2 (Poeae type)</taxon>
        <taxon>Loliodinae</taxon>
        <taxon>Loliinae</taxon>
        <taxon>Lolium</taxon>
    </lineage>
</organism>
<comment type="caution">
    <text evidence="2">The sequence shown here is derived from an EMBL/GenBank/DDBJ whole genome shotgun (WGS) entry which is preliminary data.</text>
</comment>
<dbReference type="AlphaFoldDB" id="A0AAD8WF24"/>
<sequence length="246" mass="29093">MDFPRFDGTDPSIWKDNCEMYFEIYGISDLMKVKFAMLNFVGNAALWLKTLQAKQYLIYWEDLYKAVESYWGKNKFNLFMRQILNLRQTDTVESYTEKFHHLRHQILLHDPNTSEVFFVERYIAGLIDEIRSAVLLRIPEDVDTASMLALLQETEQENIRHHHHSFKANSKYNYNSSGAAEKAKFPVRADDTKKPDKPRWYDKLESLRAYRKSKGECFTCGEKWNRTHKCPDKVPLHVLEELLDAL</sequence>
<gene>
    <name evidence="2" type="ORF">QYE76_048421</name>
</gene>
<dbReference type="Proteomes" id="UP001231189">
    <property type="component" value="Unassembled WGS sequence"/>
</dbReference>
<evidence type="ECO:0000259" key="1">
    <source>
        <dbReference type="Pfam" id="PF03732"/>
    </source>
</evidence>